<evidence type="ECO:0000256" key="1">
    <source>
        <dbReference type="ARBA" id="ARBA00003518"/>
    </source>
</evidence>
<dbReference type="SUPFAM" id="SSF51569">
    <property type="entry name" value="Aldolase"/>
    <property type="match status" value="1"/>
</dbReference>
<dbReference type="GO" id="GO:0005737">
    <property type="term" value="C:cytoplasm"/>
    <property type="evidence" value="ECO:0007669"/>
    <property type="project" value="UniProtKB-SubCell"/>
</dbReference>
<dbReference type="Pfam" id="PF00342">
    <property type="entry name" value="PGI"/>
    <property type="match status" value="1"/>
</dbReference>
<comment type="similarity">
    <text evidence="12">Belongs to the GPI family.</text>
</comment>
<evidence type="ECO:0000256" key="11">
    <source>
        <dbReference type="HAMAP-Rule" id="MF_00493"/>
    </source>
</evidence>
<comment type="subcellular location">
    <subcellularLocation>
        <location evidence="2 11">Cytoplasm</location>
    </subcellularLocation>
</comment>
<keyword evidence="12" id="KW-0324">Glycolysis</keyword>
<dbReference type="NCBIfam" id="NF002881">
    <property type="entry name" value="PRK03343.1"/>
    <property type="match status" value="1"/>
</dbReference>
<evidence type="ECO:0000256" key="5">
    <source>
        <dbReference type="ARBA" id="ARBA00013151"/>
    </source>
</evidence>
<name>A0A4R2GZT1_9HYPH</name>
<dbReference type="GO" id="GO:0006094">
    <property type="term" value="P:gluconeogenesis"/>
    <property type="evidence" value="ECO:0007669"/>
    <property type="project" value="UniProtKB-KW"/>
</dbReference>
<dbReference type="GO" id="GO:0097367">
    <property type="term" value="F:carbohydrate derivative binding"/>
    <property type="evidence" value="ECO:0007669"/>
    <property type="project" value="InterPro"/>
</dbReference>
<dbReference type="PROSITE" id="PS00958">
    <property type="entry name" value="TRANSALDOLASE_2"/>
    <property type="match status" value="1"/>
</dbReference>
<evidence type="ECO:0000256" key="6">
    <source>
        <dbReference type="ARBA" id="ARBA00022490"/>
    </source>
</evidence>
<evidence type="ECO:0000256" key="4">
    <source>
        <dbReference type="ARBA" id="ARBA00008426"/>
    </source>
</evidence>
<comment type="pathway">
    <text evidence="12">Carbohydrate degradation; glycolysis; D-glyceraldehyde 3-phosphate and glycerone phosphate from D-glucose: step 2/4.</text>
</comment>
<dbReference type="NCBIfam" id="NF007080">
    <property type="entry name" value="PRK09533.1"/>
    <property type="match status" value="1"/>
</dbReference>
<dbReference type="EC" id="2.2.1.2" evidence="5 11"/>
<dbReference type="GO" id="GO:0006096">
    <property type="term" value="P:glycolytic process"/>
    <property type="evidence" value="ECO:0007669"/>
    <property type="project" value="UniProtKB-UniPathway"/>
</dbReference>
<comment type="similarity">
    <text evidence="4 11">Belongs to the transaldolase family. Type 2 subfamily.</text>
</comment>
<dbReference type="EMBL" id="SLWL01000001">
    <property type="protein sequence ID" value="TCO16296.1"/>
    <property type="molecule type" value="Genomic_DNA"/>
</dbReference>
<comment type="catalytic activity">
    <reaction evidence="12">
        <text>alpha-D-glucose 6-phosphate = beta-D-fructose 6-phosphate</text>
        <dbReference type="Rhea" id="RHEA:11816"/>
        <dbReference type="ChEBI" id="CHEBI:57634"/>
        <dbReference type="ChEBI" id="CHEBI:58225"/>
        <dbReference type="EC" id="5.3.1.9"/>
    </reaction>
</comment>
<dbReference type="SUPFAM" id="SSF53697">
    <property type="entry name" value="SIS domain"/>
    <property type="match status" value="1"/>
</dbReference>
<dbReference type="InterPro" id="IPR018225">
    <property type="entry name" value="Transaldolase_AS"/>
</dbReference>
<comment type="pathway">
    <text evidence="3 11">Carbohydrate degradation; pentose phosphate pathway; D-glyceraldehyde 3-phosphate and beta-D-fructose 6-phosphate from D-ribose 5-phosphate and D-xylulose 5-phosphate (non-oxidative stage): step 2/3.</text>
</comment>
<comment type="catalytic activity">
    <reaction evidence="10 11">
        <text>D-sedoheptulose 7-phosphate + D-glyceraldehyde 3-phosphate = D-erythrose 4-phosphate + beta-D-fructose 6-phosphate</text>
        <dbReference type="Rhea" id="RHEA:17053"/>
        <dbReference type="ChEBI" id="CHEBI:16897"/>
        <dbReference type="ChEBI" id="CHEBI:57483"/>
        <dbReference type="ChEBI" id="CHEBI:57634"/>
        <dbReference type="ChEBI" id="CHEBI:59776"/>
        <dbReference type="EC" id="2.2.1.2"/>
    </reaction>
</comment>
<sequence>MGIARPERCPDGASTCLLWRERLTRPEKDRKESDRMNPLKTLSDFGQAAWLDFLARSFIEKGDLKRLVDQDDLRGVTSNPAIFEKAIADTDEYDAAVASFLAGNDASVSTLYDHLAMQDIRRAADVLRPVYESTRGADGYVSLEVSPYLANDTEGTIAEARRFWAEVDRPNLMVKVPATDAGVPAIRTLTSEGLNINVTLLFSQTAYEQVARAYIDGLRERLRNGGDISRISSVASFFISRIDVAVDKLLEAKMAGAAPAEAERIGALRGKVAIANGKQAYQRYKRLFGEDFDDLRAAGARAQRLLWASTGTKNKAYSDVLYIDELIGPDTVNTMPPATMDAFRDHGHVGYTLEADVDEADAVMRSVADLGVDIEAVAHELVVDGVRLFADAADKLLGSVARKRLAALGDKVNAQSLVLPQDLTDAVARLTEDWRASGAIRRLWAGDASLWTNAGEDKWLGWLRVVETETSRVDELIKFQRDVAELEFADALLIGMGGSSLGPEVLAETFGAPGRAARLHVIDSTDPEQIAAIESRINLKRTLFIVASKSGGTLEPNILKDYFYEKVAAALGRGEVGSRFVAITDPGSSMEEAAKAASFWRTFHGEPTIGGRYAVLSRFGLAPAAVTGMNLRMFLQNAQAMAWTCGPDAPPADNPGVQLGLTLGAAARAGRDKVTLIASPAIRTFGAWAEQLIAESTGKQGKGLIPVDNEPAADLAAYGPDRVFIYLRLRKASNLAQDEFVAALERAGHPVARIDIASPDRIVQEFFRFEIATAVAGSVIGINPFDQPDVEASKVRTRELSAAIEQTGALPAQQPAAQVGPFTLYADPAGAGAIAEAARSGGLAGALNAHFNRLVPGDYVALLAYLNRNEANTEVLQGARKALLERRRVATCLGFGPRFLHSTGQAYKGGPNTGVFLQITADHAADLPVPGRKLSFGQVEAAQAAGDLAVLEERGRRFLRVHVSGDVAEGLRQIAGAVG</sequence>
<keyword evidence="12" id="KW-0413">Isomerase</keyword>
<dbReference type="InterPro" id="IPR001672">
    <property type="entry name" value="G6P_Isomerase"/>
</dbReference>
<dbReference type="CDD" id="cd05015">
    <property type="entry name" value="SIS_PGI_1"/>
    <property type="match status" value="1"/>
</dbReference>
<dbReference type="GO" id="GO:0004801">
    <property type="term" value="F:transaldolase activity"/>
    <property type="evidence" value="ECO:0007669"/>
    <property type="project" value="UniProtKB-UniRule"/>
</dbReference>
<dbReference type="GO" id="GO:0004347">
    <property type="term" value="F:glucose-6-phosphate isomerase activity"/>
    <property type="evidence" value="ECO:0007669"/>
    <property type="project" value="UniProtKB-EC"/>
</dbReference>
<dbReference type="UniPathway" id="UPA00109">
    <property type="reaction ID" value="UER00181"/>
</dbReference>
<dbReference type="InterPro" id="IPR046348">
    <property type="entry name" value="SIS_dom_sf"/>
</dbReference>
<dbReference type="PROSITE" id="PS51463">
    <property type="entry name" value="P_GLUCOSE_ISOMERASE_3"/>
    <property type="match status" value="1"/>
</dbReference>
<feature type="active site" description="Schiff-base intermediate with substrate" evidence="11">
    <location>
        <position position="175"/>
    </location>
</feature>
<dbReference type="PROSITE" id="PS01054">
    <property type="entry name" value="TRANSALDOLASE_1"/>
    <property type="match status" value="1"/>
</dbReference>
<dbReference type="Gene3D" id="3.20.20.70">
    <property type="entry name" value="Aldolase class I"/>
    <property type="match status" value="1"/>
</dbReference>
<evidence type="ECO:0000256" key="8">
    <source>
        <dbReference type="ARBA" id="ARBA00023126"/>
    </source>
</evidence>
<keyword evidence="14" id="KW-1185">Reference proteome</keyword>
<proteinExistence type="inferred from homology"/>
<dbReference type="Gene3D" id="3.40.50.10490">
    <property type="entry name" value="Glucose-6-phosphate isomerase like protein, domain 1"/>
    <property type="match status" value="3"/>
</dbReference>
<accession>A0A4R2GZT1</accession>
<dbReference type="GO" id="GO:0006098">
    <property type="term" value="P:pentose-phosphate shunt"/>
    <property type="evidence" value="ECO:0007669"/>
    <property type="project" value="UniProtKB-UniRule"/>
</dbReference>
<reference evidence="13 14" key="1">
    <citation type="submission" date="2019-03" db="EMBL/GenBank/DDBJ databases">
        <title>Genomic Encyclopedia of Type Strains, Phase IV (KMG-IV): sequencing the most valuable type-strain genomes for metagenomic binning, comparative biology and taxonomic classification.</title>
        <authorList>
            <person name="Goeker M."/>
        </authorList>
    </citation>
    <scope>NUCLEOTIDE SEQUENCE [LARGE SCALE GENOMIC DNA]</scope>
    <source>
        <strain evidence="13 14">DSM 22958</strain>
    </source>
</reference>
<dbReference type="PANTHER" id="PTHR10683">
    <property type="entry name" value="TRANSALDOLASE"/>
    <property type="match status" value="1"/>
</dbReference>
<keyword evidence="9 11" id="KW-0704">Schiff base</keyword>
<dbReference type="NCBIfam" id="TIGR00876">
    <property type="entry name" value="tal_mycobact"/>
    <property type="match status" value="1"/>
</dbReference>
<dbReference type="UniPathway" id="UPA00115">
    <property type="reaction ID" value="UER00414"/>
</dbReference>
<dbReference type="InterPro" id="IPR013785">
    <property type="entry name" value="Aldolase_TIM"/>
</dbReference>
<protein>
    <recommendedName>
        <fullName evidence="5 11">Transaldolase</fullName>
        <ecNumber evidence="5 11">2.2.1.2</ecNumber>
    </recommendedName>
</protein>
<keyword evidence="7 11" id="KW-0808">Transferase</keyword>
<dbReference type="Pfam" id="PF00923">
    <property type="entry name" value="TAL_FSA"/>
    <property type="match status" value="1"/>
</dbReference>
<dbReference type="InterPro" id="IPR004732">
    <property type="entry name" value="Transaldolase_2"/>
</dbReference>
<dbReference type="HAMAP" id="MF_00493">
    <property type="entry name" value="Transaldolase_2"/>
    <property type="match status" value="1"/>
</dbReference>
<dbReference type="AlphaFoldDB" id="A0A4R2GZT1"/>
<keyword evidence="12" id="KW-0312">Gluconeogenesis</keyword>
<dbReference type="CDD" id="cd00955">
    <property type="entry name" value="Transaldolase_like"/>
    <property type="match status" value="1"/>
</dbReference>
<evidence type="ECO:0000256" key="7">
    <source>
        <dbReference type="ARBA" id="ARBA00022679"/>
    </source>
</evidence>
<dbReference type="InterPro" id="IPR001585">
    <property type="entry name" value="TAL/FSA"/>
</dbReference>
<comment type="caution">
    <text evidence="13">The sequence shown here is derived from an EMBL/GenBank/DDBJ whole genome shotgun (WGS) entry which is preliminary data.</text>
</comment>
<comment type="function">
    <text evidence="1 11">Transaldolase is important for the balance of metabolites in the pentose-phosphate pathway.</text>
</comment>
<keyword evidence="8 11" id="KW-0570">Pentose shunt</keyword>
<evidence type="ECO:0000256" key="3">
    <source>
        <dbReference type="ARBA" id="ARBA00004857"/>
    </source>
</evidence>
<gene>
    <name evidence="11" type="primary">tal</name>
    <name evidence="13" type="ORF">EV666_101551</name>
</gene>
<dbReference type="PRINTS" id="PR00662">
    <property type="entry name" value="G6PISOMERASE"/>
</dbReference>
<evidence type="ECO:0000256" key="10">
    <source>
        <dbReference type="ARBA" id="ARBA00048810"/>
    </source>
</evidence>
<evidence type="ECO:0000313" key="13">
    <source>
        <dbReference type="EMBL" id="TCO16296.1"/>
    </source>
</evidence>
<evidence type="ECO:0000256" key="12">
    <source>
        <dbReference type="RuleBase" id="RU000612"/>
    </source>
</evidence>
<evidence type="ECO:0000256" key="2">
    <source>
        <dbReference type="ARBA" id="ARBA00004496"/>
    </source>
</evidence>
<dbReference type="PANTHER" id="PTHR10683:SF31">
    <property type="entry name" value="TRANSALDOLASE"/>
    <property type="match status" value="1"/>
</dbReference>
<evidence type="ECO:0000256" key="9">
    <source>
        <dbReference type="ARBA" id="ARBA00023270"/>
    </source>
</evidence>
<keyword evidence="6 11" id="KW-0963">Cytoplasm</keyword>
<evidence type="ECO:0000313" key="14">
    <source>
        <dbReference type="Proteomes" id="UP000294881"/>
    </source>
</evidence>
<dbReference type="InterPro" id="IPR035476">
    <property type="entry name" value="SIS_PGI_1"/>
</dbReference>
<dbReference type="Proteomes" id="UP000294881">
    <property type="component" value="Unassembled WGS sequence"/>
</dbReference>
<organism evidence="13 14">
    <name type="scientific">Camelimonas lactis</name>
    <dbReference type="NCBI Taxonomy" id="659006"/>
    <lineage>
        <taxon>Bacteria</taxon>
        <taxon>Pseudomonadati</taxon>
        <taxon>Pseudomonadota</taxon>
        <taxon>Alphaproteobacteria</taxon>
        <taxon>Hyphomicrobiales</taxon>
        <taxon>Chelatococcaceae</taxon>
        <taxon>Camelimonas</taxon>
    </lineage>
</organism>